<keyword evidence="4" id="KW-1185">Reference proteome</keyword>
<sequence>MTTAPDALLEQLTRLDAMLGEALHAAVDDDTTRVLSDAATIAFTKVTESIGRRCDALRITAAREIDDRSRPELERERLSARNGCRNGVDLLARLTGTAAGTATARIELSRRVAGRTTLGGGQRPAEFPAIRTALADGRLGLDSATAITRTLGPIADRCDRAHLAAAEGELVAAATGTGPDSATPVCADETRLQAKVWRLLLDPDGPMPEHEKALRQRSFVFGRERDGVVPCHGGLLPDVAAQFQRLIDAHLNPHTPDHTENPGVVFREYPEYGPAPDNRTRSQKQHDVLASILNVAARSAESPSIGGAPPTLLVTISADDLQQHGGVGFVDGTDAVVPAFVARHIACCGGIQRLVVTDSGRVVQLSAPNRIFTAAQRRAISARDGVCVITGCHVPAEWCEVHHVQEHSRGGPTDVDNGVNLCWWHHRSLDFSGWEIRMVDGMPQVRAPGWIDPPRRWQPTRGSLHAQHDRQRRRLARM</sequence>
<dbReference type="SMART" id="SM00507">
    <property type="entry name" value="HNHc"/>
    <property type="match status" value="1"/>
</dbReference>
<organism evidence="3 4">
    <name type="scientific">Microbacterium kribbense</name>
    <dbReference type="NCBI Taxonomy" id="433645"/>
    <lineage>
        <taxon>Bacteria</taxon>
        <taxon>Bacillati</taxon>
        <taxon>Actinomycetota</taxon>
        <taxon>Actinomycetes</taxon>
        <taxon>Micrococcales</taxon>
        <taxon>Microbacteriaceae</taxon>
        <taxon>Microbacterium</taxon>
    </lineage>
</organism>
<dbReference type="Pfam" id="PF02720">
    <property type="entry name" value="DUF222"/>
    <property type="match status" value="1"/>
</dbReference>
<dbReference type="Proteomes" id="UP001500540">
    <property type="component" value="Unassembled WGS sequence"/>
</dbReference>
<evidence type="ECO:0000313" key="4">
    <source>
        <dbReference type="Proteomes" id="UP001500540"/>
    </source>
</evidence>
<comment type="caution">
    <text evidence="3">The sequence shown here is derived from an EMBL/GenBank/DDBJ whole genome shotgun (WGS) entry which is preliminary data.</text>
</comment>
<dbReference type="EMBL" id="BAABAF010000006">
    <property type="protein sequence ID" value="GAA3765238.1"/>
    <property type="molecule type" value="Genomic_DNA"/>
</dbReference>
<dbReference type="RefSeq" id="WP_344782522.1">
    <property type="nucleotide sequence ID" value="NZ_BAABAF010000006.1"/>
</dbReference>
<evidence type="ECO:0000259" key="2">
    <source>
        <dbReference type="SMART" id="SM00507"/>
    </source>
</evidence>
<dbReference type="InterPro" id="IPR003615">
    <property type="entry name" value="HNH_nuc"/>
</dbReference>
<protein>
    <recommendedName>
        <fullName evidence="2">HNH nuclease domain-containing protein</fullName>
    </recommendedName>
</protein>
<gene>
    <name evidence="3" type="ORF">GCM10022240_16840</name>
</gene>
<dbReference type="InterPro" id="IPR003870">
    <property type="entry name" value="DUF222"/>
</dbReference>
<evidence type="ECO:0000313" key="3">
    <source>
        <dbReference type="EMBL" id="GAA3765238.1"/>
    </source>
</evidence>
<reference evidence="4" key="1">
    <citation type="journal article" date="2019" name="Int. J. Syst. Evol. Microbiol.">
        <title>The Global Catalogue of Microorganisms (GCM) 10K type strain sequencing project: providing services to taxonomists for standard genome sequencing and annotation.</title>
        <authorList>
            <consortium name="The Broad Institute Genomics Platform"/>
            <consortium name="The Broad Institute Genome Sequencing Center for Infectious Disease"/>
            <person name="Wu L."/>
            <person name="Ma J."/>
        </authorList>
    </citation>
    <scope>NUCLEOTIDE SEQUENCE [LARGE SCALE GENOMIC DNA]</scope>
    <source>
        <strain evidence="4">JCM 16950</strain>
    </source>
</reference>
<dbReference type="Pfam" id="PF13391">
    <property type="entry name" value="HNH_2"/>
    <property type="match status" value="1"/>
</dbReference>
<proteinExistence type="predicted"/>
<name>A0ABP7GIC7_9MICO</name>
<accession>A0ABP7GIC7</accession>
<dbReference type="CDD" id="cd00085">
    <property type="entry name" value="HNHc"/>
    <property type="match status" value="1"/>
</dbReference>
<feature type="region of interest" description="Disordered" evidence="1">
    <location>
        <begin position="450"/>
        <end position="478"/>
    </location>
</feature>
<evidence type="ECO:0000256" key="1">
    <source>
        <dbReference type="SAM" id="MobiDB-lite"/>
    </source>
</evidence>
<feature type="domain" description="HNH nuclease" evidence="2">
    <location>
        <begin position="375"/>
        <end position="427"/>
    </location>
</feature>
<dbReference type="Gene3D" id="1.10.30.50">
    <property type="match status" value="1"/>
</dbReference>